<organism evidence="2 3">
    <name type="scientific">Canariomyces notabilis</name>
    <dbReference type="NCBI Taxonomy" id="2074819"/>
    <lineage>
        <taxon>Eukaryota</taxon>
        <taxon>Fungi</taxon>
        <taxon>Dikarya</taxon>
        <taxon>Ascomycota</taxon>
        <taxon>Pezizomycotina</taxon>
        <taxon>Sordariomycetes</taxon>
        <taxon>Sordariomycetidae</taxon>
        <taxon>Sordariales</taxon>
        <taxon>Chaetomiaceae</taxon>
        <taxon>Canariomyces</taxon>
    </lineage>
</organism>
<feature type="region of interest" description="Disordered" evidence="1">
    <location>
        <begin position="125"/>
        <end position="158"/>
    </location>
</feature>
<keyword evidence="3" id="KW-1185">Reference proteome</keyword>
<dbReference type="Gene3D" id="1.20.120.20">
    <property type="entry name" value="Apolipoprotein"/>
    <property type="match status" value="1"/>
</dbReference>
<feature type="compositionally biased region" description="Basic and acidic residues" evidence="1">
    <location>
        <begin position="141"/>
        <end position="158"/>
    </location>
</feature>
<evidence type="ECO:0000313" key="3">
    <source>
        <dbReference type="Proteomes" id="UP001302812"/>
    </source>
</evidence>
<gene>
    <name evidence="2" type="ORF">N656DRAFT_779317</name>
</gene>
<dbReference type="EMBL" id="MU853342">
    <property type="protein sequence ID" value="KAK4112460.1"/>
    <property type="molecule type" value="Genomic_DNA"/>
</dbReference>
<accession>A0AAN6YRY2</accession>
<proteinExistence type="predicted"/>
<dbReference type="AlphaFoldDB" id="A0AAN6YRY2"/>
<dbReference type="RefSeq" id="XP_064670030.1">
    <property type="nucleotide sequence ID" value="XM_064815169.1"/>
</dbReference>
<reference evidence="2" key="2">
    <citation type="submission" date="2023-05" db="EMBL/GenBank/DDBJ databases">
        <authorList>
            <consortium name="Lawrence Berkeley National Laboratory"/>
            <person name="Steindorff A."/>
            <person name="Hensen N."/>
            <person name="Bonometti L."/>
            <person name="Westerberg I."/>
            <person name="Brannstrom I.O."/>
            <person name="Guillou S."/>
            <person name="Cros-Aarteil S."/>
            <person name="Calhoun S."/>
            <person name="Haridas S."/>
            <person name="Kuo A."/>
            <person name="Mondo S."/>
            <person name="Pangilinan J."/>
            <person name="Riley R."/>
            <person name="Labutti K."/>
            <person name="Andreopoulos B."/>
            <person name="Lipzen A."/>
            <person name="Chen C."/>
            <person name="Yanf M."/>
            <person name="Daum C."/>
            <person name="Ng V."/>
            <person name="Clum A."/>
            <person name="Ohm R."/>
            <person name="Martin F."/>
            <person name="Silar P."/>
            <person name="Natvig D."/>
            <person name="Lalanne C."/>
            <person name="Gautier V."/>
            <person name="Ament-Velasquez S.L."/>
            <person name="Kruys A."/>
            <person name="Hutchinson M.I."/>
            <person name="Powell A.J."/>
            <person name="Barry K."/>
            <person name="Miller A.N."/>
            <person name="Grigoriev I.V."/>
            <person name="Debuchy R."/>
            <person name="Gladieux P."/>
            <person name="Thoren M.H."/>
            <person name="Johannesson H."/>
        </authorList>
    </citation>
    <scope>NUCLEOTIDE SEQUENCE</scope>
    <source>
        <strain evidence="2">CBS 508.74</strain>
    </source>
</reference>
<dbReference type="GeneID" id="89939294"/>
<evidence type="ECO:0000313" key="2">
    <source>
        <dbReference type="EMBL" id="KAK4112460.1"/>
    </source>
</evidence>
<sequence length="158" mass="16104">MSLITERTVLAARRLALANSTTSSAASMLPRAAFSTSTPVQRSAVESAKDALKSVDRKVSDKLVDGINIGATVAEKLKDASTATVAEKLKEASSEVSSGKVTGKAAELRGEAAGKASEMAGKAKGMAGEVEGKAKGAAAEVEGKAKEAKEEVKEKLSP</sequence>
<evidence type="ECO:0000256" key="1">
    <source>
        <dbReference type="SAM" id="MobiDB-lite"/>
    </source>
</evidence>
<dbReference type="Proteomes" id="UP001302812">
    <property type="component" value="Unassembled WGS sequence"/>
</dbReference>
<protein>
    <submittedName>
        <fullName evidence="2">Uncharacterized protein</fullName>
    </submittedName>
</protein>
<reference evidence="2" key="1">
    <citation type="journal article" date="2023" name="Mol. Phylogenet. Evol.">
        <title>Genome-scale phylogeny and comparative genomics of the fungal order Sordariales.</title>
        <authorList>
            <person name="Hensen N."/>
            <person name="Bonometti L."/>
            <person name="Westerberg I."/>
            <person name="Brannstrom I.O."/>
            <person name="Guillou S."/>
            <person name="Cros-Aarteil S."/>
            <person name="Calhoun S."/>
            <person name="Haridas S."/>
            <person name="Kuo A."/>
            <person name="Mondo S."/>
            <person name="Pangilinan J."/>
            <person name="Riley R."/>
            <person name="LaButti K."/>
            <person name="Andreopoulos B."/>
            <person name="Lipzen A."/>
            <person name="Chen C."/>
            <person name="Yan M."/>
            <person name="Daum C."/>
            <person name="Ng V."/>
            <person name="Clum A."/>
            <person name="Steindorff A."/>
            <person name="Ohm R.A."/>
            <person name="Martin F."/>
            <person name="Silar P."/>
            <person name="Natvig D.O."/>
            <person name="Lalanne C."/>
            <person name="Gautier V."/>
            <person name="Ament-Velasquez S.L."/>
            <person name="Kruys A."/>
            <person name="Hutchinson M.I."/>
            <person name="Powell A.J."/>
            <person name="Barry K."/>
            <person name="Miller A.N."/>
            <person name="Grigoriev I.V."/>
            <person name="Debuchy R."/>
            <person name="Gladieux P."/>
            <person name="Hiltunen Thoren M."/>
            <person name="Johannesson H."/>
        </authorList>
    </citation>
    <scope>NUCLEOTIDE SEQUENCE</scope>
    <source>
        <strain evidence="2">CBS 508.74</strain>
    </source>
</reference>
<name>A0AAN6YRY2_9PEZI</name>
<feature type="compositionally biased region" description="Low complexity" evidence="1">
    <location>
        <begin position="125"/>
        <end position="140"/>
    </location>
</feature>
<comment type="caution">
    <text evidence="2">The sequence shown here is derived from an EMBL/GenBank/DDBJ whole genome shotgun (WGS) entry which is preliminary data.</text>
</comment>